<keyword evidence="10" id="KW-1133">Transmembrane helix</keyword>
<dbReference type="InterPro" id="IPR008728">
    <property type="entry name" value="Elongator_complex_protein_4"/>
</dbReference>
<evidence type="ECO:0000256" key="2">
    <source>
        <dbReference type="ARBA" id="ARBA00004496"/>
    </source>
</evidence>
<evidence type="ECO:0000256" key="10">
    <source>
        <dbReference type="SAM" id="Phobius"/>
    </source>
</evidence>
<accession>A0A8C0V5J8</accession>
<evidence type="ECO:0000313" key="12">
    <source>
        <dbReference type="Proteomes" id="UP000694410"/>
    </source>
</evidence>
<dbReference type="InterPro" id="IPR027417">
    <property type="entry name" value="P-loop_NTPase"/>
</dbReference>
<evidence type="ECO:0000256" key="9">
    <source>
        <dbReference type="ARBA" id="ARBA00045238"/>
    </source>
</evidence>
<keyword evidence="12" id="KW-1185">Reference proteome</keyword>
<organism evidence="11 12">
    <name type="scientific">Cyanistes caeruleus</name>
    <name type="common">Eurasian blue tit</name>
    <name type="synonym">Parus caeruleus</name>
    <dbReference type="NCBI Taxonomy" id="156563"/>
    <lineage>
        <taxon>Eukaryota</taxon>
        <taxon>Metazoa</taxon>
        <taxon>Chordata</taxon>
        <taxon>Craniata</taxon>
        <taxon>Vertebrata</taxon>
        <taxon>Euteleostomi</taxon>
        <taxon>Archelosauria</taxon>
        <taxon>Archosauria</taxon>
        <taxon>Dinosauria</taxon>
        <taxon>Saurischia</taxon>
        <taxon>Theropoda</taxon>
        <taxon>Coelurosauria</taxon>
        <taxon>Aves</taxon>
        <taxon>Neognathae</taxon>
        <taxon>Neoaves</taxon>
        <taxon>Telluraves</taxon>
        <taxon>Australaves</taxon>
        <taxon>Passeriformes</taxon>
        <taxon>Paridae</taxon>
        <taxon>Cyanistes</taxon>
    </lineage>
</organism>
<dbReference type="Gene3D" id="3.40.50.300">
    <property type="entry name" value="P-loop containing nucleotide triphosphate hydrolases"/>
    <property type="match status" value="1"/>
</dbReference>
<evidence type="ECO:0000256" key="6">
    <source>
        <dbReference type="ARBA" id="ARBA00022490"/>
    </source>
</evidence>
<reference evidence="11" key="2">
    <citation type="submission" date="2025-09" db="UniProtKB">
        <authorList>
            <consortium name="Ensembl"/>
        </authorList>
    </citation>
    <scope>IDENTIFICATION</scope>
</reference>
<evidence type="ECO:0000256" key="4">
    <source>
        <dbReference type="ARBA" id="ARBA00007573"/>
    </source>
</evidence>
<dbReference type="UniPathway" id="UPA00988"/>
<evidence type="ECO:0000256" key="7">
    <source>
        <dbReference type="ARBA" id="ARBA00022694"/>
    </source>
</evidence>
<dbReference type="Pfam" id="PF05625">
    <property type="entry name" value="PAXNEB"/>
    <property type="match status" value="1"/>
</dbReference>
<proteinExistence type="inferred from homology"/>
<protein>
    <recommendedName>
        <fullName evidence="5">Elongator complex protein 4</fullName>
    </recommendedName>
</protein>
<dbReference type="GO" id="GO:0005737">
    <property type="term" value="C:cytoplasm"/>
    <property type="evidence" value="ECO:0007669"/>
    <property type="project" value="UniProtKB-SubCell"/>
</dbReference>
<keyword evidence="7" id="KW-0819">tRNA processing</keyword>
<keyword evidence="10" id="KW-0472">Membrane</keyword>
<gene>
    <name evidence="11" type="primary">ELP4</name>
</gene>
<evidence type="ECO:0000256" key="5">
    <source>
        <dbReference type="ARBA" id="ARBA00020265"/>
    </source>
</evidence>
<comment type="function">
    <text evidence="9">Component of the elongator complex which is required for multiple tRNA modifications, including mcm5U (5-methoxycarbonylmethyl uridine), mcm5s2U (5-methoxycarbonylmethyl-2-thiouridine), and ncm5U (5-carbamoylmethyl uridine). The elongator complex catalyzes the formation of carboxymethyluridine in the wobble base at position 34 in tRNAs.</text>
</comment>
<evidence type="ECO:0000256" key="8">
    <source>
        <dbReference type="ARBA" id="ARBA00023242"/>
    </source>
</evidence>
<dbReference type="GO" id="GO:0008023">
    <property type="term" value="C:transcription elongation factor complex"/>
    <property type="evidence" value="ECO:0007669"/>
    <property type="project" value="TreeGrafter"/>
</dbReference>
<dbReference type="Ensembl" id="ENSCCET00000026149.1">
    <property type="protein sequence ID" value="ENSCCEP00000016942.1"/>
    <property type="gene ID" value="ENSCCEG00000015764.1"/>
</dbReference>
<dbReference type="FunFam" id="3.40.50.300:FF:000623">
    <property type="entry name" value="Elongator acetyltransferase complex subunit 4"/>
    <property type="match status" value="1"/>
</dbReference>
<dbReference type="Proteomes" id="UP000694410">
    <property type="component" value="Unplaced"/>
</dbReference>
<evidence type="ECO:0000256" key="3">
    <source>
        <dbReference type="ARBA" id="ARBA00005043"/>
    </source>
</evidence>
<dbReference type="PANTHER" id="PTHR12896">
    <property type="entry name" value="PAX6 NEIGHBOR PROTEIN PAXNEB"/>
    <property type="match status" value="1"/>
</dbReference>
<dbReference type="GO" id="GO:0002098">
    <property type="term" value="P:tRNA wobble uridine modification"/>
    <property type="evidence" value="ECO:0007669"/>
    <property type="project" value="InterPro"/>
</dbReference>
<comment type="similarity">
    <text evidence="4">Belongs to the ELP4 family.</text>
</comment>
<evidence type="ECO:0000256" key="1">
    <source>
        <dbReference type="ARBA" id="ARBA00004123"/>
    </source>
</evidence>
<dbReference type="GO" id="GO:0033588">
    <property type="term" value="C:elongator holoenzyme complex"/>
    <property type="evidence" value="ECO:0007669"/>
    <property type="project" value="InterPro"/>
</dbReference>
<comment type="subcellular location">
    <subcellularLocation>
        <location evidence="2">Cytoplasm</location>
    </subcellularLocation>
    <subcellularLocation>
        <location evidence="1">Nucleus</location>
    </subcellularLocation>
</comment>
<sequence length="398" mass="45134">MYSYFILHFVLFPGGGVAVGTLLLIEEDKYGLYSNLLFKYFLAEGIVCGHDLFVASAKEHPDKILKELPAPLLDDTYGKELGDEAAAKSEDSQDSMKIAWRYQNLPKMEASPTTYTKFGHYYDVSKKMSPELCQSVKWHSFYLHEELSFEPKLKAWSMNSGYARLLQSIQKIISQEGFDGSDPQKKQRNVLRIGIQSLGSILWGDGVCCSDNPEDPHSLTKFLYVLRGLLRKSLSACIITVPAHLIQNKAIMERVTNLSDMVVGLESFIGSERETNPLYKDYHGLVHVHQIPRLNSLICDVSDTKDLAFRLKRKLFTIEILKNKWTPTKHSPLEVPGIAMMWIFTSHKTITAAFASRLVRHSEPCEQTGSGRIRQTAELRMWRHGHRQEAPGLLVIST</sequence>
<comment type="pathway">
    <text evidence="3">tRNA modification; 5-methoxycarbonylmethyl-2-thiouridine-tRNA biosynthesis.</text>
</comment>
<evidence type="ECO:0000313" key="11">
    <source>
        <dbReference type="Ensembl" id="ENSCCEP00000016942.1"/>
    </source>
</evidence>
<feature type="transmembrane region" description="Helical" evidence="10">
    <location>
        <begin position="6"/>
        <end position="25"/>
    </location>
</feature>
<keyword evidence="10" id="KW-0812">Transmembrane</keyword>
<keyword evidence="6" id="KW-0963">Cytoplasm</keyword>
<reference evidence="11" key="1">
    <citation type="submission" date="2025-08" db="UniProtKB">
        <authorList>
            <consortium name="Ensembl"/>
        </authorList>
    </citation>
    <scope>IDENTIFICATION</scope>
</reference>
<keyword evidence="8" id="KW-0539">Nucleus</keyword>
<name>A0A8C0V5J8_CYACU</name>
<dbReference type="PANTHER" id="PTHR12896:SF1">
    <property type="entry name" value="ELONGATOR COMPLEX PROTEIN 4"/>
    <property type="match status" value="1"/>
</dbReference>
<dbReference type="CDD" id="cd19494">
    <property type="entry name" value="Elp4"/>
    <property type="match status" value="1"/>
</dbReference>
<dbReference type="AlphaFoldDB" id="A0A8C0V5J8"/>